<feature type="compositionally biased region" description="Polar residues" evidence="1">
    <location>
        <begin position="78"/>
        <end position="87"/>
    </location>
</feature>
<evidence type="ECO:0000313" key="3">
    <source>
        <dbReference type="Proteomes" id="UP000018936"/>
    </source>
</evidence>
<feature type="compositionally biased region" description="Basic and acidic residues" evidence="1">
    <location>
        <begin position="91"/>
        <end position="112"/>
    </location>
</feature>
<accession>V8NGG0</accession>
<name>V8NGG0_OPHHA</name>
<protein>
    <submittedName>
        <fullName evidence="2">Secretory carrier-associated membrane protein 3</fullName>
    </submittedName>
</protein>
<comment type="caution">
    <text evidence="2">The sequence shown here is derived from an EMBL/GenBank/DDBJ whole genome shotgun (WGS) entry which is preliminary data.</text>
</comment>
<dbReference type="EMBL" id="AZIM01004214">
    <property type="protein sequence ID" value="ETE61026.1"/>
    <property type="molecule type" value="Genomic_DNA"/>
</dbReference>
<reference evidence="2 3" key="1">
    <citation type="journal article" date="2013" name="Proc. Natl. Acad. Sci. U.S.A.">
        <title>The king cobra genome reveals dynamic gene evolution and adaptation in the snake venom system.</title>
        <authorList>
            <person name="Vonk F.J."/>
            <person name="Casewell N.R."/>
            <person name="Henkel C.V."/>
            <person name="Heimberg A.M."/>
            <person name="Jansen H.J."/>
            <person name="McCleary R.J."/>
            <person name="Kerkkamp H.M."/>
            <person name="Vos R.A."/>
            <person name="Guerreiro I."/>
            <person name="Calvete J.J."/>
            <person name="Wuster W."/>
            <person name="Woods A.E."/>
            <person name="Logan J.M."/>
            <person name="Harrison R.A."/>
            <person name="Castoe T.A."/>
            <person name="de Koning A.P."/>
            <person name="Pollock D.D."/>
            <person name="Yandell M."/>
            <person name="Calderon D."/>
            <person name="Renjifo C."/>
            <person name="Currier R.B."/>
            <person name="Salgado D."/>
            <person name="Pla D."/>
            <person name="Sanz L."/>
            <person name="Hyder A.S."/>
            <person name="Ribeiro J.M."/>
            <person name="Arntzen J.W."/>
            <person name="van den Thillart G.E."/>
            <person name="Boetzer M."/>
            <person name="Pirovano W."/>
            <person name="Dirks R.P."/>
            <person name="Spaink H.P."/>
            <person name="Duboule D."/>
            <person name="McGlinn E."/>
            <person name="Kini R.M."/>
            <person name="Richardson M.K."/>
        </authorList>
    </citation>
    <scope>NUCLEOTIDE SEQUENCE</scope>
    <source>
        <tissue evidence="2">Blood</tissue>
    </source>
</reference>
<proteinExistence type="predicted"/>
<gene>
    <name evidence="2" type="primary">Scamp3</name>
    <name evidence="2" type="ORF">L345_13220</name>
</gene>
<dbReference type="OrthoDB" id="1924787at2759"/>
<evidence type="ECO:0000313" key="2">
    <source>
        <dbReference type="EMBL" id="ETE61026.1"/>
    </source>
</evidence>
<dbReference type="AlphaFoldDB" id="V8NGG0"/>
<feature type="region of interest" description="Disordered" evidence="1">
    <location>
        <begin position="1"/>
        <end position="130"/>
    </location>
</feature>
<keyword evidence="3" id="KW-1185">Reference proteome</keyword>
<sequence length="130" mass="14010">MSQNGGGNPFEGDAGNPFQDPGIIQHRPNTDYATLDVYNPFDNSGLPPPYQPSASAPTIPSVPTAPASELPKKHNNAESRNYGSYGTQADLLKRQEELNRKAEELDRRERELQNAALSSGGGSGSCRTRP</sequence>
<organism evidence="2 3">
    <name type="scientific">Ophiophagus hannah</name>
    <name type="common">King cobra</name>
    <name type="synonym">Naja hannah</name>
    <dbReference type="NCBI Taxonomy" id="8665"/>
    <lineage>
        <taxon>Eukaryota</taxon>
        <taxon>Metazoa</taxon>
        <taxon>Chordata</taxon>
        <taxon>Craniata</taxon>
        <taxon>Vertebrata</taxon>
        <taxon>Euteleostomi</taxon>
        <taxon>Lepidosauria</taxon>
        <taxon>Squamata</taxon>
        <taxon>Bifurcata</taxon>
        <taxon>Unidentata</taxon>
        <taxon>Episquamata</taxon>
        <taxon>Toxicofera</taxon>
        <taxon>Serpentes</taxon>
        <taxon>Colubroidea</taxon>
        <taxon>Elapidae</taxon>
        <taxon>Elapinae</taxon>
        <taxon>Ophiophagus</taxon>
    </lineage>
</organism>
<dbReference type="Proteomes" id="UP000018936">
    <property type="component" value="Unassembled WGS sequence"/>
</dbReference>
<evidence type="ECO:0000256" key="1">
    <source>
        <dbReference type="SAM" id="MobiDB-lite"/>
    </source>
</evidence>